<evidence type="ECO:0000256" key="2">
    <source>
        <dbReference type="ARBA" id="ARBA00004123"/>
    </source>
</evidence>
<dbReference type="Pfam" id="PF00069">
    <property type="entry name" value="Pkinase"/>
    <property type="match status" value="1"/>
</dbReference>
<keyword evidence="18" id="KW-0966">Cell projection</keyword>
<dbReference type="SMART" id="SM00220">
    <property type="entry name" value="S_TKc"/>
    <property type="match status" value="1"/>
</dbReference>
<sequence length="625" mass="70038">MNRYTIMKQLGDGTYGSVLMGKSNESGELVAIKRMKRKFYSWDECMNLREVKSLKKLNHANVIKLKEVIRENDHLYFVFEYMKENLYQLMKDRNKLFPESVIRNMMYQILQGLAFIHKHGFFHRDMKPENLLCIGPELVKIADFGLARELRSQPPYTDYVSTRWYRAPEVLLRSSIYSSPIDMWAVGSIMAELYTLRPLFPGTSEVDEIFKICQVLGTPKKSDWPEGYHLASAMNFRFPQCVPISLKALIPNASNEAIQLMSDTLNWNPKKRPTASQALKYPYFQVGQVLGPPPQYLEKQTPIKPVQPTEPKPALPKLEAISKPEPLSSPDVPDKAQPQPLSKLNHQPLQQIQLPQNTANQQVPKQQQPLAQPFFPAINKNSSPVTSGPQNGAVGPKSCRRRWGQTLVKAVDSWDDLDDTEFGMSCSKKPSIALLKEKKNKECLFSMPEPKASCCIQPGGENKVLMRNDSGRSNTSAKQYYLRQSRYLPGVNPKTVSLVAVNKEGSRGTWNNQLFSKPLAHTGGGVTFNSNTTGNPGFASGAAYNPSGVYIPSFHKKETGSTGQRIQLAPIGAPVSDYSWKTKAAPLPGPTFNSAAKNMTVLTRPTTIQPVHGRTDWMAKYGGNR</sequence>
<evidence type="ECO:0000256" key="4">
    <source>
        <dbReference type="ARBA" id="ARBA00004245"/>
    </source>
</evidence>
<feature type="non-terminal residue" evidence="24">
    <location>
        <position position="1"/>
    </location>
</feature>
<comment type="subcellular location">
    <subcellularLocation>
        <location evidence="3">Cell projection</location>
        <location evidence="3">Cilium</location>
    </subcellularLocation>
    <subcellularLocation>
        <location evidence="4">Cytoplasm</location>
        <location evidence="4">Cytoskeleton</location>
    </subcellularLocation>
    <subcellularLocation>
        <location evidence="2">Nucleus</location>
    </subcellularLocation>
</comment>
<dbReference type="PANTHER" id="PTHR24055">
    <property type="entry name" value="MITOGEN-ACTIVATED PROTEIN KINASE"/>
    <property type="match status" value="1"/>
</dbReference>
<comment type="caution">
    <text evidence="24">The sequence shown here is derived from an EMBL/GenBank/DDBJ whole genome shotgun (WGS) entry which is preliminary data.</text>
</comment>
<keyword evidence="11" id="KW-0479">Metal-binding</keyword>
<dbReference type="AlphaFoldDB" id="A0A7K5HN36"/>
<evidence type="ECO:0000256" key="13">
    <source>
        <dbReference type="ARBA" id="ARBA00022777"/>
    </source>
</evidence>
<dbReference type="Gene3D" id="1.10.510.10">
    <property type="entry name" value="Transferase(Phosphotransferase) domain 1"/>
    <property type="match status" value="1"/>
</dbReference>
<evidence type="ECO:0000256" key="18">
    <source>
        <dbReference type="ARBA" id="ARBA00023273"/>
    </source>
</evidence>
<dbReference type="EC" id="2.7.11.1" evidence="6"/>
<dbReference type="EMBL" id="VYZB01000185">
    <property type="protein sequence ID" value="NWS70796.1"/>
    <property type="molecule type" value="Genomic_DNA"/>
</dbReference>
<accession>A0A7K5HN36</accession>
<keyword evidence="12 21" id="KW-0547">Nucleotide-binding</keyword>
<proteinExistence type="inferred from homology"/>
<dbReference type="GO" id="GO:0004674">
    <property type="term" value="F:protein serine/threonine kinase activity"/>
    <property type="evidence" value="ECO:0007669"/>
    <property type="project" value="UniProtKB-KW"/>
</dbReference>
<dbReference type="CDD" id="cd07830">
    <property type="entry name" value="STKc_MAK_like"/>
    <property type="match status" value="1"/>
</dbReference>
<gene>
    <name evidence="24" type="primary">Mak</name>
    <name evidence="24" type="ORF">CROSUL_R08254</name>
</gene>
<comment type="catalytic activity">
    <reaction evidence="19">
        <text>L-threonyl-[protein] + ATP = O-phospho-L-threonyl-[protein] + ADP + H(+)</text>
        <dbReference type="Rhea" id="RHEA:46608"/>
        <dbReference type="Rhea" id="RHEA-COMP:11060"/>
        <dbReference type="Rhea" id="RHEA-COMP:11605"/>
        <dbReference type="ChEBI" id="CHEBI:15378"/>
        <dbReference type="ChEBI" id="CHEBI:30013"/>
        <dbReference type="ChEBI" id="CHEBI:30616"/>
        <dbReference type="ChEBI" id="CHEBI:61977"/>
        <dbReference type="ChEBI" id="CHEBI:456216"/>
        <dbReference type="EC" id="2.7.11.1"/>
    </reaction>
</comment>
<keyword evidence="8" id="KW-0723">Serine/threonine-protein kinase</keyword>
<keyword evidence="25" id="KW-1185">Reference proteome</keyword>
<keyword evidence="9" id="KW-0597">Phosphoprotein</keyword>
<feature type="domain" description="Protein kinase" evidence="23">
    <location>
        <begin position="4"/>
        <end position="284"/>
    </location>
</feature>
<dbReference type="GO" id="GO:0005929">
    <property type="term" value="C:cilium"/>
    <property type="evidence" value="ECO:0007669"/>
    <property type="project" value="UniProtKB-SubCell"/>
</dbReference>
<dbReference type="InterPro" id="IPR000719">
    <property type="entry name" value="Prot_kinase_dom"/>
</dbReference>
<evidence type="ECO:0000256" key="9">
    <source>
        <dbReference type="ARBA" id="ARBA00022553"/>
    </source>
</evidence>
<dbReference type="Proteomes" id="UP000549499">
    <property type="component" value="Unassembled WGS sequence"/>
</dbReference>
<dbReference type="PROSITE" id="PS00107">
    <property type="entry name" value="PROTEIN_KINASE_ATP"/>
    <property type="match status" value="1"/>
</dbReference>
<feature type="region of interest" description="Disordered" evidence="22">
    <location>
        <begin position="375"/>
        <end position="398"/>
    </location>
</feature>
<evidence type="ECO:0000256" key="5">
    <source>
        <dbReference type="ARBA" id="ARBA00006485"/>
    </source>
</evidence>
<dbReference type="InterPro" id="IPR017441">
    <property type="entry name" value="Protein_kinase_ATP_BS"/>
</dbReference>
<feature type="non-terminal residue" evidence="24">
    <location>
        <position position="625"/>
    </location>
</feature>
<keyword evidence="15" id="KW-0460">Magnesium</keyword>
<evidence type="ECO:0000256" key="3">
    <source>
        <dbReference type="ARBA" id="ARBA00004138"/>
    </source>
</evidence>
<evidence type="ECO:0000256" key="14">
    <source>
        <dbReference type="ARBA" id="ARBA00022840"/>
    </source>
</evidence>
<evidence type="ECO:0000259" key="23">
    <source>
        <dbReference type="PROSITE" id="PS50011"/>
    </source>
</evidence>
<dbReference type="InterPro" id="IPR008271">
    <property type="entry name" value="Ser/Thr_kinase_AS"/>
</dbReference>
<evidence type="ECO:0000256" key="11">
    <source>
        <dbReference type="ARBA" id="ARBA00022723"/>
    </source>
</evidence>
<evidence type="ECO:0000256" key="21">
    <source>
        <dbReference type="PROSITE-ProRule" id="PRU10141"/>
    </source>
</evidence>
<dbReference type="PROSITE" id="PS50011">
    <property type="entry name" value="PROTEIN_KINASE_DOM"/>
    <property type="match status" value="1"/>
</dbReference>
<evidence type="ECO:0000256" key="20">
    <source>
        <dbReference type="ARBA" id="ARBA00048679"/>
    </source>
</evidence>
<dbReference type="SUPFAM" id="SSF56112">
    <property type="entry name" value="Protein kinase-like (PK-like)"/>
    <property type="match status" value="1"/>
</dbReference>
<dbReference type="GO" id="GO:0005634">
    <property type="term" value="C:nucleus"/>
    <property type="evidence" value="ECO:0007669"/>
    <property type="project" value="UniProtKB-SubCell"/>
</dbReference>
<keyword evidence="14 21" id="KW-0067">ATP-binding</keyword>
<evidence type="ECO:0000256" key="1">
    <source>
        <dbReference type="ARBA" id="ARBA00001946"/>
    </source>
</evidence>
<keyword evidence="7" id="KW-0963">Cytoplasm</keyword>
<evidence type="ECO:0000256" key="10">
    <source>
        <dbReference type="ARBA" id="ARBA00022679"/>
    </source>
</evidence>
<feature type="binding site" evidence="21">
    <location>
        <position position="33"/>
    </location>
    <ligand>
        <name>ATP</name>
        <dbReference type="ChEBI" id="CHEBI:30616"/>
    </ligand>
</feature>
<dbReference type="GO" id="GO:0005524">
    <property type="term" value="F:ATP binding"/>
    <property type="evidence" value="ECO:0007669"/>
    <property type="project" value="UniProtKB-UniRule"/>
</dbReference>
<keyword evidence="17" id="KW-0539">Nucleus</keyword>
<evidence type="ECO:0000256" key="19">
    <source>
        <dbReference type="ARBA" id="ARBA00047899"/>
    </source>
</evidence>
<keyword evidence="13 24" id="KW-0418">Kinase</keyword>
<evidence type="ECO:0000256" key="8">
    <source>
        <dbReference type="ARBA" id="ARBA00022527"/>
    </source>
</evidence>
<evidence type="ECO:0000256" key="12">
    <source>
        <dbReference type="ARBA" id="ARBA00022741"/>
    </source>
</evidence>
<dbReference type="OrthoDB" id="2158884at2759"/>
<dbReference type="FunFam" id="3.30.200.20:FF:000071">
    <property type="entry name" value="serine/threonine-protein kinase MAK isoform X1"/>
    <property type="match status" value="1"/>
</dbReference>
<dbReference type="FunFam" id="1.10.510.10:FF:000104">
    <property type="entry name" value="serine/threonine-protein kinase MAK isoform X1"/>
    <property type="match status" value="1"/>
</dbReference>
<evidence type="ECO:0000256" key="15">
    <source>
        <dbReference type="ARBA" id="ARBA00022842"/>
    </source>
</evidence>
<feature type="compositionally biased region" description="Polar residues" evidence="22">
    <location>
        <begin position="379"/>
        <end position="390"/>
    </location>
</feature>
<evidence type="ECO:0000313" key="25">
    <source>
        <dbReference type="Proteomes" id="UP000549499"/>
    </source>
</evidence>
<dbReference type="InterPro" id="IPR050117">
    <property type="entry name" value="MAPK"/>
</dbReference>
<keyword evidence="16" id="KW-0206">Cytoskeleton</keyword>
<evidence type="ECO:0000313" key="24">
    <source>
        <dbReference type="EMBL" id="NWS70796.1"/>
    </source>
</evidence>
<organism evidence="24 25">
    <name type="scientific">Crotophaga sulcirostris</name>
    <name type="common">Groove-billed ani</name>
    <dbReference type="NCBI Taxonomy" id="33598"/>
    <lineage>
        <taxon>Eukaryota</taxon>
        <taxon>Metazoa</taxon>
        <taxon>Chordata</taxon>
        <taxon>Craniata</taxon>
        <taxon>Vertebrata</taxon>
        <taxon>Euteleostomi</taxon>
        <taxon>Archelosauria</taxon>
        <taxon>Archosauria</taxon>
        <taxon>Dinosauria</taxon>
        <taxon>Saurischia</taxon>
        <taxon>Theropoda</taxon>
        <taxon>Coelurosauria</taxon>
        <taxon>Aves</taxon>
        <taxon>Neognathae</taxon>
        <taxon>Neoaves</taxon>
        <taxon>Otidimorphae</taxon>
        <taxon>Cuculiformes</taxon>
        <taxon>Crotophagidae</taxon>
        <taxon>Crotophaga</taxon>
    </lineage>
</organism>
<protein>
    <recommendedName>
        <fullName evidence="6">non-specific serine/threonine protein kinase</fullName>
        <ecNumber evidence="6">2.7.11.1</ecNumber>
    </recommendedName>
</protein>
<comment type="similarity">
    <text evidence="5">Belongs to the protein kinase superfamily. CMGC Ser/Thr protein kinase family. CDC2/CDKX subfamily.</text>
</comment>
<dbReference type="GO" id="GO:0005856">
    <property type="term" value="C:cytoskeleton"/>
    <property type="evidence" value="ECO:0007669"/>
    <property type="project" value="UniProtKB-SubCell"/>
</dbReference>
<name>A0A7K5HN36_CROSL</name>
<comment type="catalytic activity">
    <reaction evidence="20">
        <text>L-seryl-[protein] + ATP = O-phospho-L-seryl-[protein] + ADP + H(+)</text>
        <dbReference type="Rhea" id="RHEA:17989"/>
        <dbReference type="Rhea" id="RHEA-COMP:9863"/>
        <dbReference type="Rhea" id="RHEA-COMP:11604"/>
        <dbReference type="ChEBI" id="CHEBI:15378"/>
        <dbReference type="ChEBI" id="CHEBI:29999"/>
        <dbReference type="ChEBI" id="CHEBI:30616"/>
        <dbReference type="ChEBI" id="CHEBI:83421"/>
        <dbReference type="ChEBI" id="CHEBI:456216"/>
        <dbReference type="EC" id="2.7.11.1"/>
    </reaction>
</comment>
<keyword evidence="10" id="KW-0808">Transferase</keyword>
<dbReference type="InterPro" id="IPR011009">
    <property type="entry name" value="Kinase-like_dom_sf"/>
</dbReference>
<comment type="cofactor">
    <cofactor evidence="1">
        <name>Mg(2+)</name>
        <dbReference type="ChEBI" id="CHEBI:18420"/>
    </cofactor>
</comment>
<reference evidence="24 25" key="1">
    <citation type="submission" date="2019-09" db="EMBL/GenBank/DDBJ databases">
        <title>Bird 10,000 Genomes (B10K) Project - Family phase.</title>
        <authorList>
            <person name="Zhang G."/>
        </authorList>
    </citation>
    <scope>NUCLEOTIDE SEQUENCE [LARGE SCALE GENOMIC DNA]</scope>
    <source>
        <strain evidence="24">B10K-DU-003-44</strain>
        <tissue evidence="24">Muscle</tissue>
    </source>
</reference>
<evidence type="ECO:0000256" key="22">
    <source>
        <dbReference type="SAM" id="MobiDB-lite"/>
    </source>
</evidence>
<dbReference type="Gene3D" id="3.30.200.20">
    <property type="entry name" value="Phosphorylase Kinase, domain 1"/>
    <property type="match status" value="1"/>
</dbReference>
<feature type="region of interest" description="Disordered" evidence="22">
    <location>
        <begin position="322"/>
        <end position="342"/>
    </location>
</feature>
<evidence type="ECO:0000256" key="6">
    <source>
        <dbReference type="ARBA" id="ARBA00012513"/>
    </source>
</evidence>
<evidence type="ECO:0000256" key="17">
    <source>
        <dbReference type="ARBA" id="ARBA00023242"/>
    </source>
</evidence>
<evidence type="ECO:0000256" key="16">
    <source>
        <dbReference type="ARBA" id="ARBA00023212"/>
    </source>
</evidence>
<dbReference type="GO" id="GO:0046872">
    <property type="term" value="F:metal ion binding"/>
    <property type="evidence" value="ECO:0007669"/>
    <property type="project" value="UniProtKB-KW"/>
</dbReference>
<dbReference type="PROSITE" id="PS00108">
    <property type="entry name" value="PROTEIN_KINASE_ST"/>
    <property type="match status" value="1"/>
</dbReference>
<evidence type="ECO:0000256" key="7">
    <source>
        <dbReference type="ARBA" id="ARBA00022490"/>
    </source>
</evidence>
<feature type="region of interest" description="Disordered" evidence="22">
    <location>
        <begin position="295"/>
        <end position="314"/>
    </location>
</feature>